<feature type="region of interest" description="Disordered" evidence="5">
    <location>
        <begin position="353"/>
        <end position="390"/>
    </location>
</feature>
<keyword evidence="3" id="KW-0677">Repeat</keyword>
<dbReference type="GO" id="GO:0005829">
    <property type="term" value="C:cytosol"/>
    <property type="evidence" value="ECO:0007669"/>
    <property type="project" value="TreeGrafter"/>
</dbReference>
<dbReference type="PANTHER" id="PTHR24113:SF12">
    <property type="entry name" value="RAN GTPASE-ACTIVATING PROTEIN 1"/>
    <property type="match status" value="1"/>
</dbReference>
<feature type="region of interest" description="Disordered" evidence="5">
    <location>
        <begin position="801"/>
        <end position="906"/>
    </location>
</feature>
<feature type="region of interest" description="Disordered" evidence="5">
    <location>
        <begin position="1"/>
        <end position="45"/>
    </location>
</feature>
<dbReference type="GO" id="GO:0005634">
    <property type="term" value="C:nucleus"/>
    <property type="evidence" value="ECO:0007669"/>
    <property type="project" value="TreeGrafter"/>
</dbReference>
<accession>A0A0K6S859</accession>
<dbReference type="GO" id="GO:0031267">
    <property type="term" value="F:small GTPase binding"/>
    <property type="evidence" value="ECO:0007669"/>
    <property type="project" value="TreeGrafter"/>
</dbReference>
<dbReference type="GO" id="GO:0048471">
    <property type="term" value="C:perinuclear region of cytoplasm"/>
    <property type="evidence" value="ECO:0007669"/>
    <property type="project" value="TreeGrafter"/>
</dbReference>
<feature type="compositionally biased region" description="Pro residues" evidence="5">
    <location>
        <begin position="1"/>
        <end position="15"/>
    </location>
</feature>
<keyword evidence="2" id="KW-0433">Leucine-rich repeat</keyword>
<feature type="coiled-coil region" evidence="4">
    <location>
        <begin position="634"/>
        <end position="686"/>
    </location>
</feature>
<dbReference type="VEuPathDB" id="CryptoDB:Cvel_23058"/>
<keyword evidence="1" id="KW-0343">GTPase activation</keyword>
<dbReference type="InterPro" id="IPR032675">
    <property type="entry name" value="LRR_dom_sf"/>
</dbReference>
<evidence type="ECO:0000256" key="3">
    <source>
        <dbReference type="ARBA" id="ARBA00022737"/>
    </source>
</evidence>
<protein>
    <submittedName>
        <fullName evidence="6">Uncharacterized protein</fullName>
    </submittedName>
</protein>
<evidence type="ECO:0000256" key="4">
    <source>
        <dbReference type="SAM" id="Coils"/>
    </source>
</evidence>
<feature type="compositionally biased region" description="Basic and acidic residues" evidence="5">
    <location>
        <begin position="27"/>
        <end position="38"/>
    </location>
</feature>
<evidence type="ECO:0000256" key="1">
    <source>
        <dbReference type="ARBA" id="ARBA00022468"/>
    </source>
</evidence>
<dbReference type="GO" id="GO:0006913">
    <property type="term" value="P:nucleocytoplasmic transport"/>
    <property type="evidence" value="ECO:0007669"/>
    <property type="project" value="TreeGrafter"/>
</dbReference>
<proteinExistence type="predicted"/>
<evidence type="ECO:0000313" key="6">
    <source>
        <dbReference type="EMBL" id="CUC09723.1"/>
    </source>
</evidence>
<dbReference type="InterPro" id="IPR001611">
    <property type="entry name" value="Leu-rich_rpt"/>
</dbReference>
<dbReference type="Pfam" id="PF13516">
    <property type="entry name" value="LRR_6"/>
    <property type="match status" value="3"/>
</dbReference>
<dbReference type="AlphaFoldDB" id="A0A0K6S859"/>
<dbReference type="SUPFAM" id="SSF52047">
    <property type="entry name" value="RNI-like"/>
    <property type="match status" value="2"/>
</dbReference>
<feature type="compositionally biased region" description="Pro residues" evidence="5">
    <location>
        <begin position="822"/>
        <end position="837"/>
    </location>
</feature>
<keyword evidence="4" id="KW-0175">Coiled coil</keyword>
<organism evidence="6">
    <name type="scientific">Chromera velia CCMP2878</name>
    <dbReference type="NCBI Taxonomy" id="1169474"/>
    <lineage>
        <taxon>Eukaryota</taxon>
        <taxon>Sar</taxon>
        <taxon>Alveolata</taxon>
        <taxon>Colpodellida</taxon>
        <taxon>Chromeraceae</taxon>
        <taxon>Chromera</taxon>
    </lineage>
</organism>
<evidence type="ECO:0000256" key="2">
    <source>
        <dbReference type="ARBA" id="ARBA00022614"/>
    </source>
</evidence>
<gene>
    <name evidence="6" type="ORF">Cvel_23058.t2.CR1</name>
</gene>
<dbReference type="InterPro" id="IPR027038">
    <property type="entry name" value="RanGap"/>
</dbReference>
<dbReference type="Gene3D" id="3.80.10.10">
    <property type="entry name" value="Ribonuclease Inhibitor"/>
    <property type="match status" value="4"/>
</dbReference>
<dbReference type="PANTHER" id="PTHR24113">
    <property type="entry name" value="RAN GTPASE-ACTIVATING PROTEIN 1"/>
    <property type="match status" value="1"/>
</dbReference>
<dbReference type="GO" id="GO:0005096">
    <property type="term" value="F:GTPase activator activity"/>
    <property type="evidence" value="ECO:0007669"/>
    <property type="project" value="UniProtKB-KW"/>
</dbReference>
<evidence type="ECO:0000256" key="5">
    <source>
        <dbReference type="SAM" id="MobiDB-lite"/>
    </source>
</evidence>
<name>A0A0K6S859_9ALVE</name>
<dbReference type="EMBL" id="CDMZ01001474">
    <property type="protein sequence ID" value="CUC09723.1"/>
    <property type="molecule type" value="Genomic_DNA"/>
</dbReference>
<dbReference type="SMART" id="SM00368">
    <property type="entry name" value="LRR_RI"/>
    <property type="match status" value="10"/>
</dbReference>
<reference evidence="6" key="1">
    <citation type="submission" date="2014-11" db="EMBL/GenBank/DDBJ databases">
        <title>Molecular phylogeny of cliff fern family Woodsiaceae with morphological implications.</title>
        <authorList>
            <person name="Shao Y.-Z."/>
            <person name="Wei R."/>
            <person name="Zhang X.-C."/>
        </authorList>
    </citation>
    <scope>NUCLEOTIDE SEQUENCE</scope>
</reference>
<sequence length="906" mass="98717">MSAPPSRPRTCPPGGRPSSSASRPRKEKFFDFHRDESRPPSAAPHVLREGCGFRLPVEASGDHLSRSNSNSFQRFLRRKNAKAWADRVLVELKREFGGGPPWQVEGRTALLSDEICVPDAILSTLFHAKCSDLNIPATEERRSKFACRLFEGCSSAWLDLTDCGLSLESAKALSLLLLESGDRFVSLALSKNRLGDDGTEVVASLLRMDENITHLDLSSNAIGARGGLALFESVRMKKNRIGAAGATPLRDVLRVNQVLGRAVLQSNSLGPVGMSHLANGVSRNAALTHLDVSSNAIGPAGAAALAQALYLGQNSLETLVLRNNRLGDEGFGALLAPLIESGQNQDKWLSDKKAEVNEEETNAPSSRPPSPSTRPPSRGRRQSEIGLPKDVIALTRQESNAAIARGTSFARAASSAAVSPSSPPGGLGGDTDRTGEDFIEEPPVRPPHRILKRLDVTMNGITKASATGLYDLLRHNDCLEKLELSNNDLEGPAGTALLHALQYNVSLKELGLCRTLQSLLLRNNSLGVGRLDPLGEALAVNRGLMVLDLSSNSVTVGSLQSGKALQEMFKLNYTLLGLEVDLNPLDFRHIVDARLALVRNQRRQISEAARRFRGEAEMLKSVVAGLHKETDGKVAEALRDQKRAEHEARKARRALLHAKRMGERRLQNLTSEVEATRKKSSETEQMHAALLNGLKKYRNEQEGRVKDLMAQRDNCVNKAQRLEFALEKNEIEVTKHREANGEQLMQLEQKQIQMEKRVMEAQKVRQSVHKTTQEGLQAVTAQYEKFQKEKTQIMVQVTQGAATEKSASIAKKKKSTASAQKEPPPSAAASPVPPSSPEPTKTNTTRPRASIATPENPPSKPRGAGEVQAESGDPPRQEETAQQPPAVSKVKTLEFGAQGKEKKNNK</sequence>